<keyword evidence="2" id="KW-1185">Reference proteome</keyword>
<proteinExistence type="predicted"/>
<name>A0AAV9U8T1_9PEZI</name>
<sequence length="139" mass="15268">MTSLLSSSSTEGMCAQLRPIDETSCKFLLRNFALYCLNAEHDRASPLMTFSFVGQTQTSKLLARAVHNIGPIVLAVAQLQMTGRPKQRAIQVRSIIHEGAAFAKRVVRSDSIGLPGRVANCRNANFKAFEPYKRISTIG</sequence>
<reference evidence="1 2" key="1">
    <citation type="submission" date="2019-10" db="EMBL/GenBank/DDBJ databases">
        <authorList>
            <person name="Palmer J.M."/>
        </authorList>
    </citation>
    <scope>NUCLEOTIDE SEQUENCE [LARGE SCALE GENOMIC DNA]</scope>
    <source>
        <strain evidence="1 2">TWF730</strain>
    </source>
</reference>
<gene>
    <name evidence="1" type="ORF">TWF730_003252</name>
</gene>
<organism evidence="1 2">
    <name type="scientific">Orbilia blumenaviensis</name>
    <dbReference type="NCBI Taxonomy" id="1796055"/>
    <lineage>
        <taxon>Eukaryota</taxon>
        <taxon>Fungi</taxon>
        <taxon>Dikarya</taxon>
        <taxon>Ascomycota</taxon>
        <taxon>Pezizomycotina</taxon>
        <taxon>Orbiliomycetes</taxon>
        <taxon>Orbiliales</taxon>
        <taxon>Orbiliaceae</taxon>
        <taxon>Orbilia</taxon>
    </lineage>
</organism>
<dbReference type="AlphaFoldDB" id="A0AAV9U8T1"/>
<accession>A0AAV9U8T1</accession>
<comment type="caution">
    <text evidence="1">The sequence shown here is derived from an EMBL/GenBank/DDBJ whole genome shotgun (WGS) entry which is preliminary data.</text>
</comment>
<dbReference type="Proteomes" id="UP001373714">
    <property type="component" value="Unassembled WGS sequence"/>
</dbReference>
<evidence type="ECO:0000313" key="1">
    <source>
        <dbReference type="EMBL" id="KAK6335878.1"/>
    </source>
</evidence>
<dbReference type="EMBL" id="JAVHNS010000014">
    <property type="protein sequence ID" value="KAK6335878.1"/>
    <property type="molecule type" value="Genomic_DNA"/>
</dbReference>
<evidence type="ECO:0000313" key="2">
    <source>
        <dbReference type="Proteomes" id="UP001373714"/>
    </source>
</evidence>
<protein>
    <submittedName>
        <fullName evidence="1">Uncharacterized protein</fullName>
    </submittedName>
</protein>